<dbReference type="AlphaFoldDB" id="A0A0U1P0S3"/>
<dbReference type="STRING" id="1499688.BN000_03662"/>
<proteinExistence type="predicted"/>
<evidence type="ECO:0000313" key="1">
    <source>
        <dbReference type="EMBL" id="CRK83672.1"/>
    </source>
</evidence>
<name>A0A0U1P0S3_9BACI</name>
<organism evidence="1 2">
    <name type="scientific">Neobacillus massiliamazoniensis</name>
    <dbReference type="NCBI Taxonomy" id="1499688"/>
    <lineage>
        <taxon>Bacteria</taxon>
        <taxon>Bacillati</taxon>
        <taxon>Bacillota</taxon>
        <taxon>Bacilli</taxon>
        <taxon>Bacillales</taxon>
        <taxon>Bacillaceae</taxon>
        <taxon>Neobacillus</taxon>
    </lineage>
</organism>
<sequence>MIFETMLIGAEGARLLENVIAFPLCVGGFKDVIQCPAGVRGSGDPTGA</sequence>
<keyword evidence="2" id="KW-1185">Reference proteome</keyword>
<accession>A0A0U1P0S3</accession>
<dbReference type="EMBL" id="CVRB01000004">
    <property type="protein sequence ID" value="CRK83672.1"/>
    <property type="molecule type" value="Genomic_DNA"/>
</dbReference>
<protein>
    <submittedName>
        <fullName evidence="1">Uncharacterized protein</fullName>
    </submittedName>
</protein>
<gene>
    <name evidence="1" type="ORF">BN000_03662</name>
</gene>
<dbReference type="Proteomes" id="UP000199087">
    <property type="component" value="Unassembled WGS sequence"/>
</dbReference>
<evidence type="ECO:0000313" key="2">
    <source>
        <dbReference type="Proteomes" id="UP000199087"/>
    </source>
</evidence>
<reference evidence="2" key="1">
    <citation type="submission" date="2015-05" db="EMBL/GenBank/DDBJ databases">
        <authorList>
            <person name="Urmite Genomes"/>
        </authorList>
    </citation>
    <scope>NUCLEOTIDE SEQUENCE [LARGE SCALE GENOMIC DNA]</scope>
    <source>
        <strain evidence="2">LF1</strain>
    </source>
</reference>